<dbReference type="Proteomes" id="UP001367676">
    <property type="component" value="Unassembled WGS sequence"/>
</dbReference>
<dbReference type="SUPFAM" id="SSF46689">
    <property type="entry name" value="Homeodomain-like"/>
    <property type="match status" value="1"/>
</dbReference>
<dbReference type="GO" id="GO:0000981">
    <property type="term" value="F:DNA-binding transcription factor activity, RNA polymerase II-specific"/>
    <property type="evidence" value="ECO:0007669"/>
    <property type="project" value="InterPro"/>
</dbReference>
<proteinExistence type="predicted"/>
<gene>
    <name evidence="9" type="ORF">V9T40_002871</name>
</gene>
<feature type="compositionally biased region" description="Low complexity" evidence="7">
    <location>
        <begin position="252"/>
        <end position="264"/>
    </location>
</feature>
<dbReference type="InterPro" id="IPR020479">
    <property type="entry name" value="HD_metazoa"/>
</dbReference>
<evidence type="ECO:0000256" key="5">
    <source>
        <dbReference type="PROSITE-ProRule" id="PRU00108"/>
    </source>
</evidence>
<evidence type="ECO:0000313" key="10">
    <source>
        <dbReference type="Proteomes" id="UP001367676"/>
    </source>
</evidence>
<keyword evidence="3 5" id="KW-0371">Homeobox</keyword>
<keyword evidence="10" id="KW-1185">Reference proteome</keyword>
<evidence type="ECO:0000256" key="1">
    <source>
        <dbReference type="ARBA" id="ARBA00004123"/>
    </source>
</evidence>
<evidence type="ECO:0000256" key="4">
    <source>
        <dbReference type="ARBA" id="ARBA00023242"/>
    </source>
</evidence>
<dbReference type="AlphaFoldDB" id="A0AAN9Y612"/>
<evidence type="ECO:0000256" key="2">
    <source>
        <dbReference type="ARBA" id="ARBA00023125"/>
    </source>
</evidence>
<dbReference type="Gene3D" id="1.10.10.60">
    <property type="entry name" value="Homeodomain-like"/>
    <property type="match status" value="1"/>
</dbReference>
<evidence type="ECO:0000256" key="3">
    <source>
        <dbReference type="ARBA" id="ARBA00023155"/>
    </source>
</evidence>
<dbReference type="InterPro" id="IPR001356">
    <property type="entry name" value="HD"/>
</dbReference>
<evidence type="ECO:0000256" key="7">
    <source>
        <dbReference type="SAM" id="MobiDB-lite"/>
    </source>
</evidence>
<reference evidence="9 10" key="1">
    <citation type="submission" date="2024-03" db="EMBL/GenBank/DDBJ databases">
        <title>Adaptation during the transition from Ophiocordyceps entomopathogen to insect associate is accompanied by gene loss and intensified selection.</title>
        <authorList>
            <person name="Ward C.M."/>
            <person name="Onetto C.A."/>
            <person name="Borneman A.R."/>
        </authorList>
    </citation>
    <scope>NUCLEOTIDE SEQUENCE [LARGE SCALE GENOMIC DNA]</scope>
    <source>
        <strain evidence="9">AWRI1</strain>
        <tissue evidence="9">Single Adult Female</tissue>
    </source>
</reference>
<organism evidence="9 10">
    <name type="scientific">Parthenolecanium corni</name>
    <dbReference type="NCBI Taxonomy" id="536013"/>
    <lineage>
        <taxon>Eukaryota</taxon>
        <taxon>Metazoa</taxon>
        <taxon>Ecdysozoa</taxon>
        <taxon>Arthropoda</taxon>
        <taxon>Hexapoda</taxon>
        <taxon>Insecta</taxon>
        <taxon>Pterygota</taxon>
        <taxon>Neoptera</taxon>
        <taxon>Paraneoptera</taxon>
        <taxon>Hemiptera</taxon>
        <taxon>Sternorrhyncha</taxon>
        <taxon>Coccoidea</taxon>
        <taxon>Coccidae</taxon>
        <taxon>Parthenolecanium</taxon>
    </lineage>
</organism>
<feature type="DNA-binding region" description="Homeobox" evidence="5">
    <location>
        <begin position="103"/>
        <end position="162"/>
    </location>
</feature>
<keyword evidence="4 5" id="KW-0539">Nucleus</keyword>
<evidence type="ECO:0000256" key="6">
    <source>
        <dbReference type="RuleBase" id="RU000682"/>
    </source>
</evidence>
<evidence type="ECO:0000313" key="9">
    <source>
        <dbReference type="EMBL" id="KAK7591258.1"/>
    </source>
</evidence>
<dbReference type="Pfam" id="PF00046">
    <property type="entry name" value="Homeodomain"/>
    <property type="match status" value="1"/>
</dbReference>
<dbReference type="InterPro" id="IPR009057">
    <property type="entry name" value="Homeodomain-like_sf"/>
</dbReference>
<dbReference type="PANTHER" id="PTHR24340:SF73">
    <property type="entry name" value="HOMEOBOX PROTEIN BAGPIPE-RELATED"/>
    <property type="match status" value="1"/>
</dbReference>
<dbReference type="GO" id="GO:0005634">
    <property type="term" value="C:nucleus"/>
    <property type="evidence" value="ECO:0007669"/>
    <property type="project" value="UniProtKB-SubCell"/>
</dbReference>
<dbReference type="PROSITE" id="PS00027">
    <property type="entry name" value="HOMEOBOX_1"/>
    <property type="match status" value="1"/>
</dbReference>
<dbReference type="SMART" id="SM00389">
    <property type="entry name" value="HOX"/>
    <property type="match status" value="1"/>
</dbReference>
<dbReference type="PANTHER" id="PTHR24340">
    <property type="entry name" value="HOMEOBOX PROTEIN NKX"/>
    <property type="match status" value="1"/>
</dbReference>
<dbReference type="GO" id="GO:0030154">
    <property type="term" value="P:cell differentiation"/>
    <property type="evidence" value="ECO:0007669"/>
    <property type="project" value="TreeGrafter"/>
</dbReference>
<accession>A0AAN9Y612</accession>
<protein>
    <recommendedName>
        <fullName evidence="8">Homeobox domain-containing protein</fullName>
    </recommendedName>
</protein>
<feature type="region of interest" description="Disordered" evidence="7">
    <location>
        <begin position="240"/>
        <end position="264"/>
    </location>
</feature>
<dbReference type="CDD" id="cd00086">
    <property type="entry name" value="homeodomain"/>
    <property type="match status" value="1"/>
</dbReference>
<sequence>MGTEEKRSIQLAETREKADMIGSKLTPFSIVDILTKNSNGDENQAIDMSSKCITCDVKGTDPTLLDRYSKKPLLCMRPAFKPSTQERSTRFFEENATSLSYRKKRSRAAFSHSQVFELERRFNQQKYLSGPERADLAQALKLTETQVKIWFQNRRYKTKRKQLQMAENITNAKRVSVKVLVRNDKFYSDPRTVPSVDKYRENFRQNFSSNFQYPVPYTSPYYCYYYPLLYVGNNNGSCSNLETNSESEESTIEVSSSLEAGSSH</sequence>
<evidence type="ECO:0000259" key="8">
    <source>
        <dbReference type="PROSITE" id="PS50071"/>
    </source>
</evidence>
<dbReference type="PROSITE" id="PS50071">
    <property type="entry name" value="HOMEOBOX_2"/>
    <property type="match status" value="1"/>
</dbReference>
<comment type="caution">
    <text evidence="9">The sequence shown here is derived from an EMBL/GenBank/DDBJ whole genome shotgun (WGS) entry which is preliminary data.</text>
</comment>
<feature type="domain" description="Homeobox" evidence="8">
    <location>
        <begin position="101"/>
        <end position="161"/>
    </location>
</feature>
<dbReference type="EMBL" id="JBBCAQ010000022">
    <property type="protein sequence ID" value="KAK7591258.1"/>
    <property type="molecule type" value="Genomic_DNA"/>
</dbReference>
<dbReference type="InterPro" id="IPR017970">
    <property type="entry name" value="Homeobox_CS"/>
</dbReference>
<keyword evidence="2 5" id="KW-0238">DNA-binding</keyword>
<comment type="subcellular location">
    <subcellularLocation>
        <location evidence="1 5 6">Nucleus</location>
    </subcellularLocation>
</comment>
<name>A0AAN9Y612_9HEMI</name>
<dbReference type="GO" id="GO:0000978">
    <property type="term" value="F:RNA polymerase II cis-regulatory region sequence-specific DNA binding"/>
    <property type="evidence" value="ECO:0007669"/>
    <property type="project" value="TreeGrafter"/>
</dbReference>
<dbReference type="InterPro" id="IPR050394">
    <property type="entry name" value="Homeobox_NK-like"/>
</dbReference>
<dbReference type="PRINTS" id="PR00024">
    <property type="entry name" value="HOMEOBOX"/>
</dbReference>